<dbReference type="Proteomes" id="UP000694723">
    <property type="component" value="Unplaced"/>
</dbReference>
<feature type="compositionally biased region" description="Basic residues" evidence="1">
    <location>
        <begin position="89"/>
        <end position="101"/>
    </location>
</feature>
<accession>A0A8D0P696</accession>
<dbReference type="Ensembl" id="ENSSSCT00065034560.1">
    <property type="protein sequence ID" value="ENSSSCP00065014358.1"/>
    <property type="gene ID" value="ENSSSCG00065025782.1"/>
</dbReference>
<organism evidence="2 3">
    <name type="scientific">Sus scrofa</name>
    <name type="common">Pig</name>
    <dbReference type="NCBI Taxonomy" id="9823"/>
    <lineage>
        <taxon>Eukaryota</taxon>
        <taxon>Metazoa</taxon>
        <taxon>Chordata</taxon>
        <taxon>Craniata</taxon>
        <taxon>Vertebrata</taxon>
        <taxon>Euteleostomi</taxon>
        <taxon>Mammalia</taxon>
        <taxon>Eutheria</taxon>
        <taxon>Laurasiatheria</taxon>
        <taxon>Artiodactyla</taxon>
        <taxon>Suina</taxon>
        <taxon>Suidae</taxon>
        <taxon>Sus</taxon>
    </lineage>
</organism>
<dbReference type="Proteomes" id="UP000694725">
    <property type="component" value="Unplaced"/>
</dbReference>
<dbReference type="Ensembl" id="ENSSSCT00055025207.1">
    <property type="protein sequence ID" value="ENSSSCP00055020029.1"/>
    <property type="gene ID" value="ENSSSCG00055012827.1"/>
</dbReference>
<evidence type="ECO:0000256" key="1">
    <source>
        <dbReference type="SAM" id="MobiDB-lite"/>
    </source>
</evidence>
<sequence length="101" mass="11111">TAGKDGPRPHVWLGGQGGCWGSGRRCGVQESPPGRREVGGRHPPSEPRAPVEPSGTDRHELTSWKSFPSIFKFFTEASEAKTSSLKPALTRRSHRIKHEEL</sequence>
<dbReference type="Ensembl" id="ENSSSCT00060042760.1">
    <property type="protein sequence ID" value="ENSSSCP00060018209.1"/>
    <property type="gene ID" value="ENSSSCG00060031616.1"/>
</dbReference>
<feature type="region of interest" description="Disordered" evidence="1">
    <location>
        <begin position="1"/>
        <end position="61"/>
    </location>
</feature>
<dbReference type="Proteomes" id="UP000694724">
    <property type="component" value="Unplaced"/>
</dbReference>
<dbReference type="Proteomes" id="UP000694571">
    <property type="component" value="Unplaced"/>
</dbReference>
<name>A0A8D0P696_PIG</name>
<proteinExistence type="predicted"/>
<reference evidence="2" key="1">
    <citation type="submission" date="2025-05" db="UniProtKB">
        <authorList>
            <consortium name="Ensembl"/>
        </authorList>
    </citation>
    <scope>IDENTIFICATION</scope>
</reference>
<evidence type="ECO:0000313" key="3">
    <source>
        <dbReference type="Proteomes" id="UP000694726"/>
    </source>
</evidence>
<protein>
    <submittedName>
        <fullName evidence="2">Uncharacterized protein</fullName>
    </submittedName>
</protein>
<evidence type="ECO:0000313" key="2">
    <source>
        <dbReference type="Ensembl" id="ENSSSCP00015029783.1"/>
    </source>
</evidence>
<dbReference type="Ensembl" id="ENSSSCT00040027621.1">
    <property type="protein sequence ID" value="ENSSSCP00040011638.1"/>
    <property type="gene ID" value="ENSSSCG00040020524.1"/>
</dbReference>
<dbReference type="AlphaFoldDB" id="A0A8D0P696"/>
<feature type="region of interest" description="Disordered" evidence="1">
    <location>
        <begin position="79"/>
        <end position="101"/>
    </location>
</feature>
<dbReference type="Proteomes" id="UP000694726">
    <property type="component" value="Unplaced"/>
</dbReference>
<feature type="compositionally biased region" description="Basic and acidic residues" evidence="1">
    <location>
        <begin position="33"/>
        <end position="45"/>
    </location>
</feature>
<dbReference type="Proteomes" id="UP000694722">
    <property type="component" value="Unplaced"/>
</dbReference>
<dbReference type="Proteomes" id="UP000694728">
    <property type="component" value="Unplaced"/>
</dbReference>
<dbReference type="Ensembl" id="ENSSSCT00050025663.1">
    <property type="protein sequence ID" value="ENSSSCP00050010652.1"/>
    <property type="gene ID" value="ENSSSCG00050018996.1"/>
</dbReference>
<dbReference type="Ensembl" id="ENSSSCT00015074178.1">
    <property type="protein sequence ID" value="ENSSSCP00015029783.1"/>
    <property type="gene ID" value="ENSSSCG00015055690.1"/>
</dbReference>
<dbReference type="Ensembl" id="ENSSSCT00045068506.1">
    <property type="protein sequence ID" value="ENSSSCP00045048746.1"/>
    <property type="gene ID" value="ENSSSCG00045039356.1"/>
</dbReference>